<name>A0A2H0UL78_9BACT</name>
<keyword evidence="2" id="KW-0472">Membrane</keyword>
<comment type="caution">
    <text evidence="3">The sequence shown here is derived from an EMBL/GenBank/DDBJ whole genome shotgun (WGS) entry which is preliminary data.</text>
</comment>
<proteinExistence type="predicted"/>
<keyword evidence="2" id="KW-0812">Transmembrane</keyword>
<feature type="region of interest" description="Disordered" evidence="1">
    <location>
        <begin position="40"/>
        <end position="65"/>
    </location>
</feature>
<accession>A0A2H0UL78</accession>
<protein>
    <submittedName>
        <fullName evidence="3">Uncharacterized protein</fullName>
    </submittedName>
</protein>
<dbReference type="EMBL" id="PFBD01000018">
    <property type="protein sequence ID" value="PIR87151.1"/>
    <property type="molecule type" value="Genomic_DNA"/>
</dbReference>
<organism evidence="3 4">
    <name type="scientific">Candidatus Harrisonbacteria bacterium CG10_big_fil_rev_8_21_14_0_10_49_15</name>
    <dbReference type="NCBI Taxonomy" id="1974587"/>
    <lineage>
        <taxon>Bacteria</taxon>
        <taxon>Candidatus Harrisoniibacteriota</taxon>
    </lineage>
</organism>
<sequence>MIGDFIWTILALVGLSVLLVVIYALVLTHKIRKTIRSVTKATDMHPTRPQPKDVQVISSETVGDK</sequence>
<evidence type="ECO:0000313" key="3">
    <source>
        <dbReference type="EMBL" id="PIR87151.1"/>
    </source>
</evidence>
<feature type="transmembrane region" description="Helical" evidence="2">
    <location>
        <begin position="6"/>
        <end position="27"/>
    </location>
</feature>
<gene>
    <name evidence="3" type="ORF">COU11_01905</name>
</gene>
<evidence type="ECO:0000256" key="2">
    <source>
        <dbReference type="SAM" id="Phobius"/>
    </source>
</evidence>
<keyword evidence="2" id="KW-1133">Transmembrane helix</keyword>
<dbReference type="AlphaFoldDB" id="A0A2H0UL78"/>
<evidence type="ECO:0000256" key="1">
    <source>
        <dbReference type="SAM" id="MobiDB-lite"/>
    </source>
</evidence>
<reference evidence="4" key="1">
    <citation type="submission" date="2017-09" db="EMBL/GenBank/DDBJ databases">
        <title>Depth-based differentiation of microbial function through sediment-hosted aquifers and enrichment of novel symbionts in the deep terrestrial subsurface.</title>
        <authorList>
            <person name="Probst A.J."/>
            <person name="Ladd B."/>
            <person name="Jarett J.K."/>
            <person name="Geller-Mcgrath D.E."/>
            <person name="Sieber C.M.K."/>
            <person name="Emerson J.B."/>
            <person name="Anantharaman K."/>
            <person name="Thomas B.C."/>
            <person name="Malmstrom R."/>
            <person name="Stieglmeier M."/>
            <person name="Klingl A."/>
            <person name="Woyke T."/>
            <person name="Ryan C.M."/>
            <person name="Banfield J.F."/>
        </authorList>
    </citation>
    <scope>NUCLEOTIDE SEQUENCE [LARGE SCALE GENOMIC DNA]</scope>
</reference>
<evidence type="ECO:0000313" key="4">
    <source>
        <dbReference type="Proteomes" id="UP000229526"/>
    </source>
</evidence>
<feature type="compositionally biased region" description="Polar residues" evidence="1">
    <location>
        <begin position="56"/>
        <end position="65"/>
    </location>
</feature>
<dbReference type="Proteomes" id="UP000229526">
    <property type="component" value="Unassembled WGS sequence"/>
</dbReference>